<dbReference type="EMBL" id="QXFH01000070">
    <property type="protein sequence ID" value="RIV35400.1"/>
    <property type="molecule type" value="Genomic_DNA"/>
</dbReference>
<comment type="caution">
    <text evidence="1">The sequence shown here is derived from an EMBL/GenBank/DDBJ whole genome shotgun (WGS) entry which is preliminary data.</text>
</comment>
<gene>
    <name evidence="1" type="ORF">D2V08_08610</name>
</gene>
<dbReference type="RefSeq" id="WP_119607624.1">
    <property type="nucleotide sequence ID" value="NZ_QXFH01000070.1"/>
</dbReference>
<accession>A0A3A1N8V3</accession>
<dbReference type="AlphaFoldDB" id="A0A3A1N8V3"/>
<proteinExistence type="predicted"/>
<evidence type="ECO:0000313" key="1">
    <source>
        <dbReference type="EMBL" id="RIV35400.1"/>
    </source>
</evidence>
<evidence type="ECO:0008006" key="3">
    <source>
        <dbReference type="Google" id="ProtNLM"/>
    </source>
</evidence>
<name>A0A3A1N8V3_9FLAO</name>
<keyword evidence="2" id="KW-1185">Reference proteome</keyword>
<organism evidence="1 2">
    <name type="scientific">Flagellimonas lutimaris</name>
    <dbReference type="NCBI Taxonomy" id="475082"/>
    <lineage>
        <taxon>Bacteria</taxon>
        <taxon>Pseudomonadati</taxon>
        <taxon>Bacteroidota</taxon>
        <taxon>Flavobacteriia</taxon>
        <taxon>Flavobacteriales</taxon>
        <taxon>Flavobacteriaceae</taxon>
        <taxon>Flagellimonas</taxon>
    </lineage>
</organism>
<protein>
    <recommendedName>
        <fullName evidence="3">Lipoprotein</fullName>
    </recommendedName>
</protein>
<dbReference type="PROSITE" id="PS51257">
    <property type="entry name" value="PROKAR_LIPOPROTEIN"/>
    <property type="match status" value="1"/>
</dbReference>
<dbReference type="Proteomes" id="UP000266067">
    <property type="component" value="Unassembled WGS sequence"/>
</dbReference>
<dbReference type="OrthoDB" id="1417483at2"/>
<evidence type="ECO:0000313" key="2">
    <source>
        <dbReference type="Proteomes" id="UP000266067"/>
    </source>
</evidence>
<sequence length="226" mass="26445">MEKHFAIFLLVCLTTLSFSCDYSLENNQDDKLSELTSSKIFSDKFLEFQGDPDFEVINLENVSNFSTLIDRMQTLSCEDKYTGITYQFNDTIYHQYGYVECPTSDVISCFMNRNTIHIKNDSLMNYRASLDSLYPINSLAHQLNTMKHVDYYNSVGEPVLKQILIYLNIEDHYPISKTKEVLAEVEKQFTKANKEKSDNYYRYMIFFEKYSKTDIPLPPPPPELKD</sequence>
<reference evidence="1 2" key="1">
    <citation type="submission" date="2018-08" db="EMBL/GenBank/DDBJ databases">
        <title>Proposal of Muricauda 72 sp.nov. and Muricauda NH166 sp.nov., isolated from seawater.</title>
        <authorList>
            <person name="Cheng H."/>
            <person name="Wu Y.-H."/>
            <person name="Guo L.-L."/>
            <person name="Xu X.-W."/>
        </authorList>
    </citation>
    <scope>NUCLEOTIDE SEQUENCE [LARGE SCALE GENOMIC DNA]</scope>
    <source>
        <strain evidence="1 2">KCTC 22173</strain>
    </source>
</reference>